<accession>A0A1M6K9B8</accession>
<gene>
    <name evidence="2" type="ORF">SAMN05444350_13535</name>
</gene>
<dbReference type="AlphaFoldDB" id="A0A1M6K9B8"/>
<keyword evidence="3" id="KW-1185">Reference proteome</keyword>
<dbReference type="Proteomes" id="UP000184192">
    <property type="component" value="Unassembled WGS sequence"/>
</dbReference>
<evidence type="ECO:0000256" key="1">
    <source>
        <dbReference type="SAM" id="MobiDB-lite"/>
    </source>
</evidence>
<sequence>MIKDAKTKVPVLPEGAVREAFITIVCQNTKTRGDGANQPNGFSSTPPPEPP</sequence>
<protein>
    <submittedName>
        <fullName evidence="2">Uncharacterized protein</fullName>
    </submittedName>
</protein>
<proteinExistence type="predicted"/>
<name>A0A1M6K9B8_9BACE</name>
<reference evidence="3" key="1">
    <citation type="submission" date="2016-11" db="EMBL/GenBank/DDBJ databases">
        <authorList>
            <person name="Varghese N."/>
            <person name="Submissions S."/>
        </authorList>
    </citation>
    <scope>NUCLEOTIDE SEQUENCE [LARGE SCALE GENOMIC DNA]</scope>
    <source>
        <strain evidence="3">DSM 26884</strain>
    </source>
</reference>
<feature type="region of interest" description="Disordered" evidence="1">
    <location>
        <begin position="29"/>
        <end position="51"/>
    </location>
</feature>
<organism evidence="2 3">
    <name type="scientific">Bacteroides stercorirosoris</name>
    <dbReference type="NCBI Taxonomy" id="871324"/>
    <lineage>
        <taxon>Bacteria</taxon>
        <taxon>Pseudomonadati</taxon>
        <taxon>Bacteroidota</taxon>
        <taxon>Bacteroidia</taxon>
        <taxon>Bacteroidales</taxon>
        <taxon>Bacteroidaceae</taxon>
        <taxon>Bacteroides</taxon>
    </lineage>
</organism>
<dbReference type="EMBL" id="FQZN01000035">
    <property type="protein sequence ID" value="SHJ55467.1"/>
    <property type="molecule type" value="Genomic_DNA"/>
</dbReference>
<evidence type="ECO:0000313" key="2">
    <source>
        <dbReference type="EMBL" id="SHJ55467.1"/>
    </source>
</evidence>
<evidence type="ECO:0000313" key="3">
    <source>
        <dbReference type="Proteomes" id="UP000184192"/>
    </source>
</evidence>